<proteinExistence type="predicted"/>
<sequence>MFKFQVVIILSLILGGCASSSDLKEMSSRNAKAGRYYESIGQPQAAQREYELAAKHQKKSEDDDLFWINILWEIITGN</sequence>
<protein>
    <recommendedName>
        <fullName evidence="3">Lipoprotein</fullName>
    </recommendedName>
</protein>
<accession>A0ABQ0MV03</accession>
<reference evidence="1 2" key="1">
    <citation type="submission" date="2017-06" db="EMBL/GenBank/DDBJ databases">
        <title>Whole Genome Sequences of Colwellia marinimaniae MTCD1.</title>
        <authorList>
            <person name="Kusumoto H."/>
            <person name="Inoue M."/>
            <person name="Tanikawa K."/>
            <person name="Maeji H."/>
            <person name="Cameron J.H."/>
            <person name="Bartlett D.H."/>
        </authorList>
    </citation>
    <scope>NUCLEOTIDE SEQUENCE [LARGE SCALE GENOMIC DNA]</scope>
    <source>
        <strain evidence="1 2">MTCD1</strain>
    </source>
</reference>
<evidence type="ECO:0000313" key="1">
    <source>
        <dbReference type="EMBL" id="GAW96186.1"/>
    </source>
</evidence>
<evidence type="ECO:0008006" key="3">
    <source>
        <dbReference type="Google" id="ProtNLM"/>
    </source>
</evidence>
<gene>
    <name evidence="1" type="ORF">MTCD1_01796</name>
</gene>
<name>A0ABQ0MV03_9GAMM</name>
<keyword evidence="2" id="KW-1185">Reference proteome</keyword>
<dbReference type="Proteomes" id="UP000197068">
    <property type="component" value="Unassembled WGS sequence"/>
</dbReference>
<dbReference type="EMBL" id="BDQM01000012">
    <property type="protein sequence ID" value="GAW96186.1"/>
    <property type="molecule type" value="Genomic_DNA"/>
</dbReference>
<organism evidence="1 2">
    <name type="scientific">Colwellia marinimaniae</name>
    <dbReference type="NCBI Taxonomy" id="1513592"/>
    <lineage>
        <taxon>Bacteria</taxon>
        <taxon>Pseudomonadati</taxon>
        <taxon>Pseudomonadota</taxon>
        <taxon>Gammaproteobacteria</taxon>
        <taxon>Alteromonadales</taxon>
        <taxon>Colwelliaceae</taxon>
        <taxon>Colwellia</taxon>
    </lineage>
</organism>
<evidence type="ECO:0000313" key="2">
    <source>
        <dbReference type="Proteomes" id="UP000197068"/>
    </source>
</evidence>
<dbReference type="PROSITE" id="PS51257">
    <property type="entry name" value="PROKAR_LIPOPROTEIN"/>
    <property type="match status" value="1"/>
</dbReference>
<comment type="caution">
    <text evidence="1">The sequence shown here is derived from an EMBL/GenBank/DDBJ whole genome shotgun (WGS) entry which is preliminary data.</text>
</comment>
<dbReference type="RefSeq" id="WP_057180832.1">
    <property type="nucleotide sequence ID" value="NZ_BDQM01000012.1"/>
</dbReference>